<organism evidence="4">
    <name type="scientific">Klebsiella pneumoniae</name>
    <dbReference type="NCBI Taxonomy" id="573"/>
    <lineage>
        <taxon>Bacteria</taxon>
        <taxon>Pseudomonadati</taxon>
        <taxon>Pseudomonadota</taxon>
        <taxon>Gammaproteobacteria</taxon>
        <taxon>Enterobacterales</taxon>
        <taxon>Enterobacteriaceae</taxon>
        <taxon>Klebsiella/Raoultella group</taxon>
        <taxon>Klebsiella</taxon>
        <taxon>Klebsiella pneumoniae complex</taxon>
    </lineage>
</organism>
<dbReference type="PANTHER" id="PTHR46401:SF2">
    <property type="entry name" value="GLYCOSYLTRANSFERASE WBBK-RELATED"/>
    <property type="match status" value="1"/>
</dbReference>
<keyword evidence="1 4" id="KW-0808">Transferase</keyword>
<evidence type="ECO:0000259" key="2">
    <source>
        <dbReference type="Pfam" id="PF00534"/>
    </source>
</evidence>
<sequence length="330" mass="37968">MNKILFDKRWIGEHGIGRFAKEIYRSSTQKMALELKGNPAGMFDILKLTTYLLFHRGYFYSPGYNSPFFFLKRTIFTIHDLNHIDFMENSSFLKRVYYNLILKRACRKAKKIFTVSEFSKQRIVNWAKIDKEKIFVLGNGVSESFNYNVPKYQCDFKYILVVGNRKAHKNEPRALEAFLSADIDKRVKIVFTGNISDPLKAIIKSYNAADRVIFSGRTSDQELASLYKSAEFLLFPSLYEGFGLPVIEAMACGTPVITSNTTSLVEISKNAALLVNPNSTDEIRSSIEQLFYDEELKLQLSTKGLIVAKSFIWDEIRQKFDTQINKIINE</sequence>
<dbReference type="SUPFAM" id="SSF53756">
    <property type="entry name" value="UDP-Glycosyltransferase/glycogen phosphorylase"/>
    <property type="match status" value="1"/>
</dbReference>
<dbReference type="GO" id="GO:0009103">
    <property type="term" value="P:lipopolysaccharide biosynthetic process"/>
    <property type="evidence" value="ECO:0007669"/>
    <property type="project" value="TreeGrafter"/>
</dbReference>
<keyword evidence="4" id="KW-0328">Glycosyltransferase</keyword>
<reference evidence="4" key="1">
    <citation type="submission" date="2016-02" db="EMBL/GenBank/DDBJ databases">
        <authorList>
            <person name="Wen L."/>
            <person name="He K."/>
            <person name="Yang H."/>
        </authorList>
    </citation>
    <scope>NUCLEOTIDE SEQUENCE</scope>
    <source>
        <strain evidence="4">214</strain>
    </source>
</reference>
<evidence type="ECO:0000259" key="3">
    <source>
        <dbReference type="Pfam" id="PF13439"/>
    </source>
</evidence>
<evidence type="ECO:0000313" key="4">
    <source>
        <dbReference type="EMBL" id="CZQ24921.1"/>
    </source>
</evidence>
<feature type="domain" description="Glycosyl transferase family 1" evidence="2">
    <location>
        <begin position="156"/>
        <end position="303"/>
    </location>
</feature>
<dbReference type="Gene3D" id="3.40.50.2000">
    <property type="entry name" value="Glycogen Phosphorylase B"/>
    <property type="match status" value="2"/>
</dbReference>
<dbReference type="PANTHER" id="PTHR46401">
    <property type="entry name" value="GLYCOSYLTRANSFERASE WBBK-RELATED"/>
    <property type="match status" value="1"/>
</dbReference>
<name>A0A193SED4_KLEPN</name>
<reference evidence="4" key="2">
    <citation type="submission" date="2016-06" db="EMBL/GenBank/DDBJ databases">
        <title>Towards a vaccine: An investigation of Klebsiella pneumoniae surface antigens.</title>
        <authorList>
            <person name="Follador R."/>
            <person name="Heinz E."/>
            <person name="Wyres K.L."/>
            <person name="Ellington M.J."/>
            <person name="Kowarik M."/>
            <person name="Holt K.E."/>
            <person name="Thomson N.R."/>
        </authorList>
    </citation>
    <scope>NUCLEOTIDE SEQUENCE</scope>
    <source>
        <strain evidence="4">214</strain>
    </source>
</reference>
<dbReference type="InterPro" id="IPR001296">
    <property type="entry name" value="Glyco_trans_1"/>
</dbReference>
<dbReference type="EMBL" id="LT174579">
    <property type="protein sequence ID" value="CZQ24921.1"/>
    <property type="molecule type" value="Genomic_DNA"/>
</dbReference>
<accession>A0A193SED4</accession>
<gene>
    <name evidence="4" type="primary">wcuE</name>
</gene>
<protein>
    <submittedName>
        <fullName evidence="4">Partial mannosyltransferase</fullName>
        <ecNumber evidence="4">2.4.1.246</ecNumber>
    </submittedName>
</protein>
<dbReference type="Pfam" id="PF13439">
    <property type="entry name" value="Glyco_transf_4"/>
    <property type="match status" value="1"/>
</dbReference>
<proteinExistence type="predicted"/>
<dbReference type="InterPro" id="IPR028098">
    <property type="entry name" value="Glyco_trans_4-like_N"/>
</dbReference>
<evidence type="ECO:0000256" key="1">
    <source>
        <dbReference type="ARBA" id="ARBA00022679"/>
    </source>
</evidence>
<dbReference type="Pfam" id="PF00534">
    <property type="entry name" value="Glycos_transf_1"/>
    <property type="match status" value="1"/>
</dbReference>
<dbReference type="RefSeq" id="WP_087833594.1">
    <property type="nucleotide sequence ID" value="NZ_CABHHU010000003.1"/>
</dbReference>
<feature type="domain" description="Glycosyltransferase subfamily 4-like N-terminal" evidence="3">
    <location>
        <begin position="72"/>
        <end position="142"/>
    </location>
</feature>
<dbReference type="EC" id="2.4.1.246" evidence="4"/>
<dbReference type="CDD" id="cd03809">
    <property type="entry name" value="GT4_MtfB-like"/>
    <property type="match status" value="1"/>
</dbReference>
<dbReference type="GO" id="GO:0103011">
    <property type="term" value="F:mannosylfructose-phosphate synthase activity"/>
    <property type="evidence" value="ECO:0007669"/>
    <property type="project" value="UniProtKB-EC"/>
</dbReference>
<dbReference type="AlphaFoldDB" id="A0A193SED4"/>